<dbReference type="RefSeq" id="WP_261851145.1">
    <property type="nucleotide sequence ID" value="NZ_BQXY01000001.1"/>
</dbReference>
<comment type="caution">
    <text evidence="10">The sequence shown here is derived from an EMBL/GenBank/DDBJ whole genome shotgun (WGS) entry which is preliminary data.</text>
</comment>
<evidence type="ECO:0000259" key="8">
    <source>
        <dbReference type="Pfam" id="PF01545"/>
    </source>
</evidence>
<dbReference type="Gene3D" id="3.30.70.1350">
    <property type="entry name" value="Cation efflux protein, cytoplasmic domain"/>
    <property type="match status" value="1"/>
</dbReference>
<feature type="domain" description="Cation efflux protein cytoplasmic" evidence="9">
    <location>
        <begin position="212"/>
        <end position="287"/>
    </location>
</feature>
<dbReference type="SUPFAM" id="SSF160240">
    <property type="entry name" value="Cation efflux protein cytoplasmic domain-like"/>
    <property type="match status" value="1"/>
</dbReference>
<evidence type="ECO:0000256" key="6">
    <source>
        <dbReference type="ARBA" id="ARBA00023136"/>
    </source>
</evidence>
<keyword evidence="11" id="KW-1185">Reference proteome</keyword>
<name>A0A9W6D9P6_9CLOT</name>
<dbReference type="SUPFAM" id="SSF161111">
    <property type="entry name" value="Cation efflux protein transmembrane domain-like"/>
    <property type="match status" value="1"/>
</dbReference>
<evidence type="ECO:0000256" key="5">
    <source>
        <dbReference type="ARBA" id="ARBA00022989"/>
    </source>
</evidence>
<evidence type="ECO:0000259" key="9">
    <source>
        <dbReference type="Pfam" id="PF16916"/>
    </source>
</evidence>
<comment type="subcellular location">
    <subcellularLocation>
        <location evidence="1">Membrane</location>
        <topology evidence="1">Multi-pass membrane protein</topology>
    </subcellularLocation>
</comment>
<dbReference type="InterPro" id="IPR027469">
    <property type="entry name" value="Cation_efflux_TMD_sf"/>
</dbReference>
<dbReference type="GO" id="GO:0016020">
    <property type="term" value="C:membrane"/>
    <property type="evidence" value="ECO:0007669"/>
    <property type="project" value="UniProtKB-SubCell"/>
</dbReference>
<dbReference type="Pfam" id="PF01545">
    <property type="entry name" value="Cation_efflux"/>
    <property type="match status" value="1"/>
</dbReference>
<dbReference type="InterPro" id="IPR002524">
    <property type="entry name" value="Cation_efflux"/>
</dbReference>
<feature type="domain" description="Cation efflux protein transmembrane" evidence="8">
    <location>
        <begin position="16"/>
        <end position="207"/>
    </location>
</feature>
<keyword evidence="3" id="KW-0813">Transport</keyword>
<gene>
    <name evidence="10" type="ORF">CFOLD11_09470</name>
</gene>
<dbReference type="PANTHER" id="PTHR43840">
    <property type="entry name" value="MITOCHONDRIAL METAL TRANSPORTER 1-RELATED"/>
    <property type="match status" value="1"/>
</dbReference>
<sequence length="289" mass="31077">MDERFNNLKLAERGARVSILAYIALSLIKVGIGYISGSEALSADGINNTTDIIASVAVLIGLKISRKPADEDHPYGHFRAETIASLVASFIMIAVGLNVLYNAVQSIIHFKAKAPDLVAAVVGVLCAGIIYVVYRYNKKIAVKINSAGLMAAAKDNLSDAWVSIGTAIGIIASQFGLPWIDPLAAVIVGMLIIKTGWDIFRESSHNLTDGFSKEELDNITENIKLVSGVETVKVIRARALGNNILIDATVGVSSDLNVVQAHIITEEIERNLKNDFNIAEAMIHVEPNE</sequence>
<dbReference type="InterPro" id="IPR050291">
    <property type="entry name" value="CDF_Transporter"/>
</dbReference>
<feature type="transmembrane region" description="Helical" evidence="7">
    <location>
        <begin position="83"/>
        <end position="104"/>
    </location>
</feature>
<dbReference type="FunFam" id="1.20.1510.10:FF:000006">
    <property type="entry name" value="Divalent cation efflux transporter"/>
    <property type="match status" value="1"/>
</dbReference>
<evidence type="ECO:0000256" key="1">
    <source>
        <dbReference type="ARBA" id="ARBA00004141"/>
    </source>
</evidence>
<accession>A0A9W6D9P6</accession>
<keyword evidence="5 7" id="KW-1133">Transmembrane helix</keyword>
<evidence type="ECO:0000256" key="4">
    <source>
        <dbReference type="ARBA" id="ARBA00022692"/>
    </source>
</evidence>
<keyword evidence="4 7" id="KW-0812">Transmembrane</keyword>
<comment type="similarity">
    <text evidence="2">Belongs to the cation diffusion facilitator (CDF) transporter (TC 2.A.4) family.</text>
</comment>
<evidence type="ECO:0000313" key="11">
    <source>
        <dbReference type="Proteomes" id="UP001057868"/>
    </source>
</evidence>
<reference evidence="10" key="1">
    <citation type="journal article" date="2023" name="Int. J. Syst. Evol. Microbiol.">
        <title>&lt;i&gt;Clostridium folliculivorans&lt;/i&gt; sp. nov., isolated from soil samples of an organic paddy in Japan.</title>
        <authorList>
            <person name="Tazawa J."/>
            <person name="Kobayashi H."/>
            <person name="Tanizawa Y."/>
            <person name="Uchino A."/>
            <person name="Tanaka F."/>
            <person name="Urashima Y."/>
            <person name="Miura S."/>
            <person name="Sakamoto M."/>
            <person name="Ohkuma M."/>
            <person name="Tohno M."/>
        </authorList>
    </citation>
    <scope>NUCLEOTIDE SEQUENCE</scope>
    <source>
        <strain evidence="10">D1-1</strain>
    </source>
</reference>
<dbReference type="InterPro" id="IPR036837">
    <property type="entry name" value="Cation_efflux_CTD_sf"/>
</dbReference>
<dbReference type="NCBIfam" id="TIGR01297">
    <property type="entry name" value="CDF"/>
    <property type="match status" value="1"/>
</dbReference>
<dbReference type="InterPro" id="IPR027470">
    <property type="entry name" value="Cation_efflux_CTD"/>
</dbReference>
<dbReference type="Gene3D" id="1.20.1510.10">
    <property type="entry name" value="Cation efflux protein transmembrane domain"/>
    <property type="match status" value="1"/>
</dbReference>
<dbReference type="GO" id="GO:0008324">
    <property type="term" value="F:monoatomic cation transmembrane transporter activity"/>
    <property type="evidence" value="ECO:0007669"/>
    <property type="project" value="InterPro"/>
</dbReference>
<organism evidence="10 11">
    <name type="scientific">Clostridium folliculivorans</name>
    <dbReference type="NCBI Taxonomy" id="2886038"/>
    <lineage>
        <taxon>Bacteria</taxon>
        <taxon>Bacillati</taxon>
        <taxon>Bacillota</taxon>
        <taxon>Clostridia</taxon>
        <taxon>Eubacteriales</taxon>
        <taxon>Clostridiaceae</taxon>
        <taxon>Clostridium</taxon>
    </lineage>
</organism>
<dbReference type="InterPro" id="IPR058533">
    <property type="entry name" value="Cation_efflux_TM"/>
</dbReference>
<evidence type="ECO:0000313" key="10">
    <source>
        <dbReference type="EMBL" id="GKU24121.1"/>
    </source>
</evidence>
<dbReference type="PANTHER" id="PTHR43840:SF50">
    <property type="entry name" value="MANGANESE EFFLUX SYSTEM PROTEIN MNES"/>
    <property type="match status" value="1"/>
</dbReference>
<evidence type="ECO:0000256" key="3">
    <source>
        <dbReference type="ARBA" id="ARBA00022448"/>
    </source>
</evidence>
<feature type="transmembrane region" description="Helical" evidence="7">
    <location>
        <begin position="14"/>
        <end position="35"/>
    </location>
</feature>
<protein>
    <submittedName>
        <fullName evidence="10">Transporter</fullName>
    </submittedName>
</protein>
<dbReference type="AlphaFoldDB" id="A0A9W6D9P6"/>
<evidence type="ECO:0000256" key="7">
    <source>
        <dbReference type="SAM" id="Phobius"/>
    </source>
</evidence>
<evidence type="ECO:0000256" key="2">
    <source>
        <dbReference type="ARBA" id="ARBA00008114"/>
    </source>
</evidence>
<feature type="transmembrane region" description="Helical" evidence="7">
    <location>
        <begin position="116"/>
        <end position="136"/>
    </location>
</feature>
<dbReference type="EMBL" id="BQXY01000001">
    <property type="protein sequence ID" value="GKU24121.1"/>
    <property type="molecule type" value="Genomic_DNA"/>
</dbReference>
<dbReference type="Pfam" id="PF16916">
    <property type="entry name" value="ZT_dimer"/>
    <property type="match status" value="1"/>
</dbReference>
<dbReference type="Proteomes" id="UP001057868">
    <property type="component" value="Unassembled WGS sequence"/>
</dbReference>
<proteinExistence type="inferred from homology"/>
<keyword evidence="6 7" id="KW-0472">Membrane</keyword>